<proteinExistence type="predicted"/>
<evidence type="ECO:0000259" key="1">
    <source>
        <dbReference type="Pfam" id="PF05685"/>
    </source>
</evidence>
<dbReference type="InterPro" id="IPR012296">
    <property type="entry name" value="Nuclease_put_TT1808"/>
</dbReference>
<feature type="domain" description="Putative restriction endonuclease" evidence="1">
    <location>
        <begin position="57"/>
        <end position="169"/>
    </location>
</feature>
<accession>A0A1N7SWL4</accession>
<dbReference type="Proteomes" id="UP000195569">
    <property type="component" value="Unassembled WGS sequence"/>
</dbReference>
<keyword evidence="3" id="KW-1185">Reference proteome</keyword>
<dbReference type="Gene3D" id="3.90.1570.10">
    <property type="entry name" value="tt1808, chain A"/>
    <property type="match status" value="1"/>
</dbReference>
<organism evidence="2 3">
    <name type="scientific">Paraburkholderia piptadeniae</name>
    <dbReference type="NCBI Taxonomy" id="1701573"/>
    <lineage>
        <taxon>Bacteria</taxon>
        <taxon>Pseudomonadati</taxon>
        <taxon>Pseudomonadota</taxon>
        <taxon>Betaproteobacteria</taxon>
        <taxon>Burkholderiales</taxon>
        <taxon>Burkholderiaceae</taxon>
        <taxon>Paraburkholderia</taxon>
    </lineage>
</organism>
<reference evidence="2" key="1">
    <citation type="submission" date="2016-12" db="EMBL/GenBank/DDBJ databases">
        <authorList>
            <person name="Moulin L."/>
        </authorList>
    </citation>
    <scope>NUCLEOTIDE SEQUENCE [LARGE SCALE GENOMIC DNA]</scope>
    <source>
        <strain evidence="2">STM 7183</strain>
    </source>
</reference>
<dbReference type="CDD" id="cd06260">
    <property type="entry name" value="DUF820-like"/>
    <property type="match status" value="1"/>
</dbReference>
<evidence type="ECO:0000313" key="2">
    <source>
        <dbReference type="EMBL" id="SIT51803.1"/>
    </source>
</evidence>
<sequence>MTKKGYTLTQLPYWRLIFVSTLLERDWLVATWRRINSDTGSGSWECCELDERGEAVPHPHPSARRQIVLTDVYCQIADQIGHVAAMSVAVTTPSFGIRVPDVVWMPPEKWERFDREAPIPFVPDLCVEVLLDREMQQDIGPRVRAYVEGGAREVIVVSQRGELQFFGANGRLQASAFGITLSLEQMYFEG</sequence>
<dbReference type="AlphaFoldDB" id="A0A1N7SWL4"/>
<dbReference type="Pfam" id="PF05685">
    <property type="entry name" value="Uma2"/>
    <property type="match status" value="1"/>
</dbReference>
<name>A0A1N7SWL4_9BURK</name>
<dbReference type="EMBL" id="CYGY02000142">
    <property type="protein sequence ID" value="SIT51803.1"/>
    <property type="molecule type" value="Genomic_DNA"/>
</dbReference>
<protein>
    <recommendedName>
        <fullName evidence="1">Putative restriction endonuclease domain-containing protein</fullName>
    </recommendedName>
</protein>
<dbReference type="InterPro" id="IPR008538">
    <property type="entry name" value="Uma2"/>
</dbReference>
<dbReference type="InterPro" id="IPR011335">
    <property type="entry name" value="Restrct_endonuc-II-like"/>
</dbReference>
<dbReference type="SUPFAM" id="SSF52980">
    <property type="entry name" value="Restriction endonuclease-like"/>
    <property type="match status" value="1"/>
</dbReference>
<comment type="caution">
    <text evidence="2">The sequence shown here is derived from an EMBL/GenBank/DDBJ whole genome shotgun (WGS) entry which is preliminary data.</text>
</comment>
<evidence type="ECO:0000313" key="3">
    <source>
        <dbReference type="Proteomes" id="UP000195569"/>
    </source>
</evidence>
<gene>
    <name evidence="2" type="ORF">BN2476_1420005</name>
</gene>